<organism evidence="1 2">
    <name type="scientific">Desulforudis audaxviator (strain MP104C)</name>
    <dbReference type="NCBI Taxonomy" id="477974"/>
    <lineage>
        <taxon>Bacteria</taxon>
        <taxon>Bacillati</taxon>
        <taxon>Bacillota</taxon>
        <taxon>Clostridia</taxon>
        <taxon>Thermoanaerobacterales</taxon>
        <taxon>Candidatus Desulforudaceae</taxon>
        <taxon>Candidatus Desulforudis</taxon>
    </lineage>
</organism>
<dbReference type="RefSeq" id="WP_012303238.1">
    <property type="nucleotide sequence ID" value="NC_010424.1"/>
</dbReference>
<dbReference type="EMBL" id="CP000860">
    <property type="protein sequence ID" value="ACA60663.1"/>
    <property type="molecule type" value="Genomic_DNA"/>
</dbReference>
<evidence type="ECO:0000313" key="1">
    <source>
        <dbReference type="EMBL" id="ACA60663.1"/>
    </source>
</evidence>
<dbReference type="OrthoDB" id="1678992at2"/>
<dbReference type="AlphaFoldDB" id="B1I6I1"/>
<reference evidence="1 2" key="2">
    <citation type="journal article" date="2008" name="Science">
        <title>Environmental genomics reveals a single-species ecosystem deep within Earth.</title>
        <authorList>
            <person name="Chivian D."/>
            <person name="Brodie E.L."/>
            <person name="Alm E.J."/>
            <person name="Culley D.E."/>
            <person name="Dehal P.S."/>
            <person name="Desantis T.Z."/>
            <person name="Gihring T.M."/>
            <person name="Lapidus A."/>
            <person name="Lin L.H."/>
            <person name="Lowry S.R."/>
            <person name="Moser D.P."/>
            <person name="Richardson P.M."/>
            <person name="Southam G."/>
            <person name="Wanger G."/>
            <person name="Pratt L.M."/>
            <person name="Andersen G.L."/>
            <person name="Hazen T.C."/>
            <person name="Brockman F.J."/>
            <person name="Arkin A.P."/>
            <person name="Onstott T.C."/>
        </authorList>
    </citation>
    <scope>NUCLEOTIDE SEQUENCE [LARGE SCALE GENOMIC DNA]</scope>
    <source>
        <strain evidence="1 2">MP104C</strain>
    </source>
</reference>
<dbReference type="Proteomes" id="UP000008544">
    <property type="component" value="Chromosome"/>
</dbReference>
<dbReference type="HOGENOM" id="CLU_112839_0_0_9"/>
<sequence>MLVKTETTLALRCSDCGRSVVQTLSRFALGPERPCEVLCKCGSRLLVVSTRNRKSYWLEAGCVICEFTHMYRLTASEFWSREAFYLSCQETGLELGCIGPYERVRNYLQTKEQALEILVEEMGGKNYFRNAEVMLGALTFVHTLAEEGGLYCPCGENRIELEIFPDRIELHCRHCLRMCLLAAETEQDVAKLEQCESLELERQVFGEKKRKTHRRNHDNK</sequence>
<reference evidence="2" key="1">
    <citation type="submission" date="2007-10" db="EMBL/GenBank/DDBJ databases">
        <title>Complete sequence of chromosome of Desulforudis audaxviator MP104C.</title>
        <authorList>
            <person name="Copeland A."/>
            <person name="Lucas S."/>
            <person name="Lapidus A."/>
            <person name="Barry K."/>
            <person name="Glavina del Rio T."/>
            <person name="Dalin E."/>
            <person name="Tice H."/>
            <person name="Bruce D."/>
            <person name="Pitluck S."/>
            <person name="Lowry S.R."/>
            <person name="Larimer F."/>
            <person name="Land M.L."/>
            <person name="Hauser L."/>
            <person name="Kyrpides N."/>
            <person name="Ivanova N.N."/>
            <person name="Richardson P."/>
        </authorList>
    </citation>
    <scope>NUCLEOTIDE SEQUENCE [LARGE SCALE GENOMIC DNA]</scope>
    <source>
        <strain evidence="2">MP104C</strain>
    </source>
</reference>
<keyword evidence="2" id="KW-1185">Reference proteome</keyword>
<protein>
    <submittedName>
        <fullName evidence="1">Uncharacterized protein</fullName>
    </submittedName>
</protein>
<accession>B1I6I1</accession>
<evidence type="ECO:0000313" key="2">
    <source>
        <dbReference type="Proteomes" id="UP000008544"/>
    </source>
</evidence>
<dbReference type="KEGG" id="dau:Daud_2176"/>
<gene>
    <name evidence="1" type="ordered locus">Daud_2176</name>
</gene>
<name>B1I6I1_DESAP</name>
<dbReference type="eggNOG" id="ENOG5031XS8">
    <property type="taxonomic scope" value="Bacteria"/>
</dbReference>
<dbReference type="STRING" id="477974.Daud_2176"/>
<proteinExistence type="predicted"/>